<comment type="caution">
    <text evidence="2">The sequence shown here is derived from an EMBL/GenBank/DDBJ whole genome shotgun (WGS) entry which is preliminary data.</text>
</comment>
<dbReference type="GeneID" id="30015473"/>
<dbReference type="GO" id="GO:0003824">
    <property type="term" value="F:catalytic activity"/>
    <property type="evidence" value="ECO:0007669"/>
    <property type="project" value="InterPro"/>
</dbReference>
<dbReference type="RefSeq" id="XP_018688224.1">
    <property type="nucleotide sequence ID" value="XM_018842811.1"/>
</dbReference>
<evidence type="ECO:0000313" key="2">
    <source>
        <dbReference type="EMBL" id="OAP54857.1"/>
    </source>
</evidence>
<dbReference type="EMBL" id="LVYI01000013">
    <property type="protein sequence ID" value="OAP54857.1"/>
    <property type="molecule type" value="Genomic_DNA"/>
</dbReference>
<dbReference type="Proteomes" id="UP000078343">
    <property type="component" value="Unassembled WGS sequence"/>
</dbReference>
<dbReference type="STRING" id="1367422.A0A178Z529"/>
<reference evidence="2 3" key="1">
    <citation type="submission" date="2016-04" db="EMBL/GenBank/DDBJ databases">
        <title>Draft genome of Fonsecaea erecta CBS 125763.</title>
        <authorList>
            <person name="Weiss V.A."/>
            <person name="Vicente V.A."/>
            <person name="Raittz R.T."/>
            <person name="Moreno L.F."/>
            <person name="De Souza E.M."/>
            <person name="Pedrosa F.O."/>
            <person name="Steffens M.B."/>
            <person name="Faoro H."/>
            <person name="Tadra-Sfeir M.Z."/>
            <person name="Najafzadeh M.J."/>
            <person name="Felipe M.S."/>
            <person name="Teixeira M."/>
            <person name="Sun J."/>
            <person name="Xi L."/>
            <person name="Gomes R."/>
            <person name="De Azevedo C.M."/>
            <person name="Salgado C.G."/>
            <person name="Da Silva M.B."/>
            <person name="Nascimento M.F."/>
            <person name="Queiroz-Telles F."/>
            <person name="Attili D.S."/>
            <person name="Gorbushina A."/>
        </authorList>
    </citation>
    <scope>NUCLEOTIDE SEQUENCE [LARGE SCALE GENOMIC DNA]</scope>
    <source>
        <strain evidence="2 3">CBS 125763</strain>
    </source>
</reference>
<dbReference type="Gene3D" id="3.90.1300.10">
    <property type="entry name" value="Amidase signature (AS) domain"/>
    <property type="match status" value="1"/>
</dbReference>
<sequence length="523" mass="56352">MSVLFTAISSDNPVTNRDVRKVLEKIDVQPSTSDESDFTKLLQVFHGCMEVVESLPDYQPGVDYHRFPRLNIKRPSLEENVLGHAWSYTFSIKDTLECNSLLRGKTICLKDCIAVAEIPQVMGTDVFDPWVPVSDATIVRGEIVGTAQSENLCQSTSSNSSAQGVIENPRAYGYSAGGSTSGAAALVGAGLVDIGLGADQGGSVRVPASLCGLVGLKPTFGLIPYTGIASNDAVDDHAGILARTVLEVAQCLEATAGYDGLDDRQCGAPPPNKVKFAVDLKACESLGVQGMRIGILQEAFGMPLLNLNVRDKVMAAANKFKELGAHVEEVSIPFHPTGNAIWTIQQRFSGCLTLLGCAHGRRGVGLPGLEKAKCHWDQAKFDKSFATTQNILLNGLYLLEHSPDLYCKALNLIRKLREDYEAALQSYDVLILPTTSFVARKHGSRTTPPIEQIAPTLGLTANTVQFNATGHPAMSIPIGKIGAEDDSNVMLPVGMQIVSGLWRDDKVLRVGHAWEKAFDWESC</sequence>
<name>A0A178Z529_9EURO</name>
<gene>
    <name evidence="2" type="ORF">AYL99_11305</name>
</gene>
<dbReference type="InterPro" id="IPR036928">
    <property type="entry name" value="AS_sf"/>
</dbReference>
<accession>A0A178Z529</accession>
<dbReference type="PANTHER" id="PTHR11895:SF170">
    <property type="entry name" value="AMIDASE"/>
    <property type="match status" value="1"/>
</dbReference>
<dbReference type="SUPFAM" id="SSF75304">
    <property type="entry name" value="Amidase signature (AS) enzymes"/>
    <property type="match status" value="1"/>
</dbReference>
<keyword evidence="3" id="KW-1185">Reference proteome</keyword>
<dbReference type="OrthoDB" id="1879366at2759"/>
<evidence type="ECO:0000313" key="3">
    <source>
        <dbReference type="Proteomes" id="UP000078343"/>
    </source>
</evidence>
<protein>
    <recommendedName>
        <fullName evidence="1">Amidase domain-containing protein</fullName>
    </recommendedName>
</protein>
<organism evidence="2 3">
    <name type="scientific">Fonsecaea erecta</name>
    <dbReference type="NCBI Taxonomy" id="1367422"/>
    <lineage>
        <taxon>Eukaryota</taxon>
        <taxon>Fungi</taxon>
        <taxon>Dikarya</taxon>
        <taxon>Ascomycota</taxon>
        <taxon>Pezizomycotina</taxon>
        <taxon>Eurotiomycetes</taxon>
        <taxon>Chaetothyriomycetidae</taxon>
        <taxon>Chaetothyriales</taxon>
        <taxon>Herpotrichiellaceae</taxon>
        <taxon>Fonsecaea</taxon>
    </lineage>
</organism>
<evidence type="ECO:0000259" key="1">
    <source>
        <dbReference type="Pfam" id="PF01425"/>
    </source>
</evidence>
<dbReference type="AlphaFoldDB" id="A0A178Z529"/>
<dbReference type="PANTHER" id="PTHR11895">
    <property type="entry name" value="TRANSAMIDASE"/>
    <property type="match status" value="1"/>
</dbReference>
<dbReference type="Pfam" id="PF01425">
    <property type="entry name" value="Amidase"/>
    <property type="match status" value="1"/>
</dbReference>
<dbReference type="InterPro" id="IPR023631">
    <property type="entry name" value="Amidase_dom"/>
</dbReference>
<feature type="domain" description="Amidase" evidence="1">
    <location>
        <begin position="99"/>
        <end position="508"/>
    </location>
</feature>
<dbReference type="InterPro" id="IPR000120">
    <property type="entry name" value="Amidase"/>
</dbReference>
<proteinExistence type="predicted"/>